<evidence type="ECO:0000313" key="2">
    <source>
        <dbReference type="Proteomes" id="UP000317238"/>
    </source>
</evidence>
<accession>A0A5C5Y1F8</accession>
<dbReference type="Proteomes" id="UP000317238">
    <property type="component" value="Unassembled WGS sequence"/>
</dbReference>
<keyword evidence="2" id="KW-1185">Reference proteome</keyword>
<sequence>MRYQDITSIGKVTIGSCIALYVNKTTNSVNPPRDHQCNHRACRFWVAMTPRTAIVVAAKPISQVLQASKVKASGAFPASMIGTHGTDKPTTPKS</sequence>
<dbReference type="EMBL" id="SJPL01000001">
    <property type="protein sequence ID" value="TWT68659.1"/>
    <property type="molecule type" value="Genomic_DNA"/>
</dbReference>
<protein>
    <submittedName>
        <fullName evidence="1">Uncharacterized protein</fullName>
    </submittedName>
</protein>
<name>A0A5C5Y1F8_9PLAN</name>
<proteinExistence type="predicted"/>
<evidence type="ECO:0000313" key="1">
    <source>
        <dbReference type="EMBL" id="TWT68659.1"/>
    </source>
</evidence>
<gene>
    <name evidence="1" type="ORF">Pan14r_09060</name>
</gene>
<dbReference type="AlphaFoldDB" id="A0A5C5Y1F8"/>
<comment type="caution">
    <text evidence="1">The sequence shown here is derived from an EMBL/GenBank/DDBJ whole genome shotgun (WGS) entry which is preliminary data.</text>
</comment>
<reference evidence="1 2" key="1">
    <citation type="submission" date="2019-02" db="EMBL/GenBank/DDBJ databases">
        <title>Deep-cultivation of Planctomycetes and their phenomic and genomic characterization uncovers novel biology.</title>
        <authorList>
            <person name="Wiegand S."/>
            <person name="Jogler M."/>
            <person name="Boedeker C."/>
            <person name="Pinto D."/>
            <person name="Vollmers J."/>
            <person name="Rivas-Marin E."/>
            <person name="Kohn T."/>
            <person name="Peeters S.H."/>
            <person name="Heuer A."/>
            <person name="Rast P."/>
            <person name="Oberbeckmann S."/>
            <person name="Bunk B."/>
            <person name="Jeske O."/>
            <person name="Meyerdierks A."/>
            <person name="Storesund J.E."/>
            <person name="Kallscheuer N."/>
            <person name="Luecker S."/>
            <person name="Lage O.M."/>
            <person name="Pohl T."/>
            <person name="Merkel B.J."/>
            <person name="Hornburger P."/>
            <person name="Mueller R.-W."/>
            <person name="Bruemmer F."/>
            <person name="Labrenz M."/>
            <person name="Spormann A.M."/>
            <person name="Op Den Camp H."/>
            <person name="Overmann J."/>
            <person name="Amann R."/>
            <person name="Jetten M.S.M."/>
            <person name="Mascher T."/>
            <person name="Medema M.H."/>
            <person name="Devos D.P."/>
            <person name="Kaster A.-K."/>
            <person name="Ovreas L."/>
            <person name="Rohde M."/>
            <person name="Galperin M.Y."/>
            <person name="Jogler C."/>
        </authorList>
    </citation>
    <scope>NUCLEOTIDE SEQUENCE [LARGE SCALE GENOMIC DNA]</scope>
    <source>
        <strain evidence="1 2">Pan14r</strain>
    </source>
</reference>
<organism evidence="1 2">
    <name type="scientific">Crateriforma conspicua</name>
    <dbReference type="NCBI Taxonomy" id="2527996"/>
    <lineage>
        <taxon>Bacteria</taxon>
        <taxon>Pseudomonadati</taxon>
        <taxon>Planctomycetota</taxon>
        <taxon>Planctomycetia</taxon>
        <taxon>Planctomycetales</taxon>
        <taxon>Planctomycetaceae</taxon>
        <taxon>Crateriforma</taxon>
    </lineage>
</organism>